<comment type="caution">
    <text evidence="13">The sequence shown here is derived from an EMBL/GenBank/DDBJ whole genome shotgun (WGS) entry which is preliminary data.</text>
</comment>
<feature type="transmembrane region" description="Helical" evidence="11">
    <location>
        <begin position="106"/>
        <end position="130"/>
    </location>
</feature>
<protein>
    <submittedName>
        <fullName evidence="13">Tachykinin-like peptides receptor 86C</fullName>
    </submittedName>
</protein>
<comment type="subcellular location">
    <subcellularLocation>
        <location evidence="1">Cell membrane</location>
        <topology evidence="1">Multi-pass membrane protein</topology>
    </subcellularLocation>
</comment>
<dbReference type="AlphaFoldDB" id="A0A443ST40"/>
<feature type="transmembrane region" description="Helical" evidence="11">
    <location>
        <begin position="237"/>
        <end position="261"/>
    </location>
</feature>
<evidence type="ECO:0000256" key="3">
    <source>
        <dbReference type="ARBA" id="ARBA00022475"/>
    </source>
</evidence>
<dbReference type="Pfam" id="PF00001">
    <property type="entry name" value="7tm_1"/>
    <property type="match status" value="1"/>
</dbReference>
<evidence type="ECO:0000256" key="6">
    <source>
        <dbReference type="ARBA" id="ARBA00023040"/>
    </source>
</evidence>
<evidence type="ECO:0000313" key="13">
    <source>
        <dbReference type="EMBL" id="RWS30686.1"/>
    </source>
</evidence>
<evidence type="ECO:0000256" key="2">
    <source>
        <dbReference type="ARBA" id="ARBA00010663"/>
    </source>
</evidence>
<dbReference type="PANTHER" id="PTHR46925:SF2">
    <property type="entry name" value="G-PROTEIN COUPLED RECEPTOR TKR-1-RELATED"/>
    <property type="match status" value="1"/>
</dbReference>
<dbReference type="EMBL" id="NCKV01000416">
    <property type="protein sequence ID" value="RWS30686.1"/>
    <property type="molecule type" value="Genomic_DNA"/>
</dbReference>
<evidence type="ECO:0000256" key="7">
    <source>
        <dbReference type="ARBA" id="ARBA00023136"/>
    </source>
</evidence>
<dbReference type="VEuPathDB" id="VectorBase:LDEU001354"/>
<sequence length="422" mass="48939">MSASNIVELYSNISDCLNSVLIKQSYNISCVIDLNLFNGTHIRNVTTARENQNQSDEYRPFVPDMWVQIIWSTLFVTMVLGAVLGNLLVIWIILGHKKMRTKTNIFLLNLSVADLMMATLNALFNFVFMLKSHWPFGLVYCTISNFVSNLANGLSVFTITATSIDRYIVVMYPLRPRITKRMAAFVVFLIWFSATLLALPGLLYSRTFDIRYSDGEERILCSLHWPDGVSGFSQTEYLYNIIFFVVTYVVPMVSMAITYSLMSKVLCGSKQIGEMTEAQRLAVKSKQRVVPMLITVTVLFGVCWLPYHVYFIYTFHRKEFTEHKFVQHLYLAFYWLAMFNSFLNPVIYCLLNKSIHHSFTLFCFTYILYLLHSISCLSHKYYNRGQNNHSHLTQEIANLFWSQIAPPFQYTQLMQCILILQI</sequence>
<dbReference type="InterPro" id="IPR000276">
    <property type="entry name" value="GPCR_Rhodpsn"/>
</dbReference>
<comment type="similarity">
    <text evidence="2 10">Belongs to the G-protein coupled receptor 1 family.</text>
</comment>
<feature type="transmembrane region" description="Helical" evidence="11">
    <location>
        <begin position="333"/>
        <end position="351"/>
    </location>
</feature>
<gene>
    <name evidence="13" type="ORF">B4U80_11440</name>
</gene>
<proteinExistence type="inferred from homology"/>
<feature type="transmembrane region" description="Helical" evidence="11">
    <location>
        <begin position="289"/>
        <end position="313"/>
    </location>
</feature>
<dbReference type="PRINTS" id="PR00244">
    <property type="entry name" value="NEUROKININR"/>
</dbReference>
<dbReference type="SUPFAM" id="SSF81321">
    <property type="entry name" value="Family A G protein-coupled receptor-like"/>
    <property type="match status" value="1"/>
</dbReference>
<dbReference type="Gene3D" id="1.20.1070.10">
    <property type="entry name" value="Rhodopsin 7-helix transmembrane proteins"/>
    <property type="match status" value="1"/>
</dbReference>
<evidence type="ECO:0000256" key="10">
    <source>
        <dbReference type="RuleBase" id="RU000688"/>
    </source>
</evidence>
<feature type="domain" description="G-protein coupled receptors family 1 profile" evidence="12">
    <location>
        <begin position="85"/>
        <end position="348"/>
    </location>
</feature>
<dbReference type="PROSITE" id="PS50262">
    <property type="entry name" value="G_PROTEIN_RECEP_F1_2"/>
    <property type="match status" value="1"/>
</dbReference>
<dbReference type="InterPro" id="IPR017452">
    <property type="entry name" value="GPCR_Rhodpsn_7TM"/>
</dbReference>
<dbReference type="STRING" id="299467.A0A443ST40"/>
<feature type="transmembrane region" description="Helical" evidence="11">
    <location>
        <begin position="358"/>
        <end position="382"/>
    </location>
</feature>
<dbReference type="Proteomes" id="UP000288716">
    <property type="component" value="Unassembled WGS sequence"/>
</dbReference>
<dbReference type="PROSITE" id="PS00237">
    <property type="entry name" value="G_PROTEIN_RECEP_F1_1"/>
    <property type="match status" value="1"/>
</dbReference>
<dbReference type="GO" id="GO:0004995">
    <property type="term" value="F:tachykinin receptor activity"/>
    <property type="evidence" value="ECO:0007669"/>
    <property type="project" value="InterPro"/>
</dbReference>
<keyword evidence="5 11" id="KW-1133">Transmembrane helix</keyword>
<dbReference type="GO" id="GO:0005886">
    <property type="term" value="C:plasma membrane"/>
    <property type="evidence" value="ECO:0007669"/>
    <property type="project" value="UniProtKB-SubCell"/>
</dbReference>
<keyword evidence="7 11" id="KW-0472">Membrane</keyword>
<name>A0A443ST40_9ACAR</name>
<evidence type="ECO:0000259" key="12">
    <source>
        <dbReference type="PROSITE" id="PS50262"/>
    </source>
</evidence>
<evidence type="ECO:0000256" key="9">
    <source>
        <dbReference type="ARBA" id="ARBA00023224"/>
    </source>
</evidence>
<keyword evidence="4 10" id="KW-0812">Transmembrane</keyword>
<feature type="transmembrane region" description="Helical" evidence="11">
    <location>
        <begin position="182"/>
        <end position="204"/>
    </location>
</feature>
<dbReference type="PRINTS" id="PR00237">
    <property type="entry name" value="GPCRRHODOPSN"/>
</dbReference>
<keyword evidence="6 10" id="KW-0297">G-protein coupled receptor</keyword>
<keyword evidence="3" id="KW-1003">Cell membrane</keyword>
<dbReference type="InterPro" id="IPR001681">
    <property type="entry name" value="Neurokn_rcpt"/>
</dbReference>
<evidence type="ECO:0000256" key="8">
    <source>
        <dbReference type="ARBA" id="ARBA00023170"/>
    </source>
</evidence>
<evidence type="ECO:0000313" key="14">
    <source>
        <dbReference type="Proteomes" id="UP000288716"/>
    </source>
</evidence>
<dbReference type="CDD" id="cd15390">
    <property type="entry name" value="7tmA_TACR"/>
    <property type="match status" value="1"/>
</dbReference>
<reference evidence="13 14" key="1">
    <citation type="journal article" date="2018" name="Gigascience">
        <title>Genomes of trombidid mites reveal novel predicted allergens and laterally-transferred genes associated with secondary metabolism.</title>
        <authorList>
            <person name="Dong X."/>
            <person name="Chaisiri K."/>
            <person name="Xia D."/>
            <person name="Armstrong S.D."/>
            <person name="Fang Y."/>
            <person name="Donnelly M.J."/>
            <person name="Kadowaki T."/>
            <person name="McGarry J.W."/>
            <person name="Darby A.C."/>
            <person name="Makepeace B.L."/>
        </authorList>
    </citation>
    <scope>NUCLEOTIDE SEQUENCE [LARGE SCALE GENOMIC DNA]</scope>
    <source>
        <strain evidence="13">UoL-UT</strain>
    </source>
</reference>
<feature type="transmembrane region" description="Helical" evidence="11">
    <location>
        <begin position="69"/>
        <end position="94"/>
    </location>
</feature>
<evidence type="ECO:0000256" key="5">
    <source>
        <dbReference type="ARBA" id="ARBA00022989"/>
    </source>
</evidence>
<accession>A0A443ST40</accession>
<evidence type="ECO:0000256" key="4">
    <source>
        <dbReference type="ARBA" id="ARBA00022692"/>
    </source>
</evidence>
<evidence type="ECO:0000256" key="11">
    <source>
        <dbReference type="SAM" id="Phobius"/>
    </source>
</evidence>
<dbReference type="PANTHER" id="PTHR46925">
    <property type="entry name" value="G-PROTEIN COUPLED RECEPTOR TKR-1-RELATED"/>
    <property type="match status" value="1"/>
</dbReference>
<evidence type="ECO:0000256" key="1">
    <source>
        <dbReference type="ARBA" id="ARBA00004651"/>
    </source>
</evidence>
<keyword evidence="14" id="KW-1185">Reference proteome</keyword>
<dbReference type="OrthoDB" id="5981855at2759"/>
<feature type="transmembrane region" description="Helical" evidence="11">
    <location>
        <begin position="150"/>
        <end position="170"/>
    </location>
</feature>
<keyword evidence="9 10" id="KW-0807">Transducer</keyword>
<organism evidence="13 14">
    <name type="scientific">Leptotrombidium deliense</name>
    <dbReference type="NCBI Taxonomy" id="299467"/>
    <lineage>
        <taxon>Eukaryota</taxon>
        <taxon>Metazoa</taxon>
        <taxon>Ecdysozoa</taxon>
        <taxon>Arthropoda</taxon>
        <taxon>Chelicerata</taxon>
        <taxon>Arachnida</taxon>
        <taxon>Acari</taxon>
        <taxon>Acariformes</taxon>
        <taxon>Trombidiformes</taxon>
        <taxon>Prostigmata</taxon>
        <taxon>Anystina</taxon>
        <taxon>Parasitengona</taxon>
        <taxon>Trombiculoidea</taxon>
        <taxon>Trombiculidae</taxon>
        <taxon>Leptotrombidium</taxon>
    </lineage>
</organism>
<keyword evidence="8 10" id="KW-0675">Receptor</keyword>